<reference evidence="1 2" key="1">
    <citation type="submission" date="2019-02" db="EMBL/GenBank/DDBJ databases">
        <title>Genomic Encyclopedia of Archaeal and Bacterial Type Strains, Phase II (KMG-II): from individual species to whole genera.</title>
        <authorList>
            <person name="Goeker M."/>
        </authorList>
    </citation>
    <scope>NUCLEOTIDE SEQUENCE [LARGE SCALE GENOMIC DNA]</scope>
    <source>
        <strain evidence="1 2">DSM 18101</strain>
    </source>
</reference>
<sequence length="116" mass="12615">MKTLRLISFVIALSIFFSLTRGYAQSKITPTIQQATEQKHKMIHFSVRNDGMQTLHLRANDRLISLEKGESLDLKLVAGSQLLFAAAEGGHKAGSTLVVVSDAISGATVVTHEITH</sequence>
<proteinExistence type="predicted"/>
<dbReference type="OrthoDB" id="9832650at2"/>
<name>A0A4Q7YS98_9BACT</name>
<dbReference type="RefSeq" id="WP_130418463.1">
    <property type="nucleotide sequence ID" value="NZ_SHKW01000001.1"/>
</dbReference>
<evidence type="ECO:0000313" key="1">
    <source>
        <dbReference type="EMBL" id="RZU40398.1"/>
    </source>
</evidence>
<protein>
    <submittedName>
        <fullName evidence="1">Uncharacterized protein</fullName>
    </submittedName>
</protein>
<evidence type="ECO:0000313" key="2">
    <source>
        <dbReference type="Proteomes" id="UP000292958"/>
    </source>
</evidence>
<dbReference type="Proteomes" id="UP000292958">
    <property type="component" value="Unassembled WGS sequence"/>
</dbReference>
<dbReference type="EMBL" id="SHKW01000001">
    <property type="protein sequence ID" value="RZU40398.1"/>
    <property type="molecule type" value="Genomic_DNA"/>
</dbReference>
<dbReference type="AlphaFoldDB" id="A0A4Q7YS98"/>
<gene>
    <name evidence="1" type="ORF">BDD14_1854</name>
</gene>
<comment type="caution">
    <text evidence="1">The sequence shown here is derived from an EMBL/GenBank/DDBJ whole genome shotgun (WGS) entry which is preliminary data.</text>
</comment>
<organism evidence="1 2">
    <name type="scientific">Edaphobacter modestus</name>
    <dbReference type="NCBI Taxonomy" id="388466"/>
    <lineage>
        <taxon>Bacteria</taxon>
        <taxon>Pseudomonadati</taxon>
        <taxon>Acidobacteriota</taxon>
        <taxon>Terriglobia</taxon>
        <taxon>Terriglobales</taxon>
        <taxon>Acidobacteriaceae</taxon>
        <taxon>Edaphobacter</taxon>
    </lineage>
</organism>
<keyword evidence="2" id="KW-1185">Reference proteome</keyword>
<accession>A0A4Q7YS98</accession>